<evidence type="ECO:0000259" key="8">
    <source>
        <dbReference type="Pfam" id="PF01447"/>
    </source>
</evidence>
<dbReference type="GO" id="GO:0005975">
    <property type="term" value="P:carbohydrate metabolic process"/>
    <property type="evidence" value="ECO:0007669"/>
    <property type="project" value="UniProtKB-ARBA"/>
</dbReference>
<dbReference type="RefSeq" id="WP_194694990.1">
    <property type="nucleotide sequence ID" value="NZ_JADKPO010000003.1"/>
</dbReference>
<dbReference type="Gene3D" id="1.10.390.10">
    <property type="entry name" value="Neutral Protease Domain 2"/>
    <property type="match status" value="1"/>
</dbReference>
<protein>
    <submittedName>
        <fullName evidence="10">M4 family metallopeptidase</fullName>
    </submittedName>
</protein>
<dbReference type="Gene3D" id="3.10.170.10">
    <property type="match status" value="1"/>
</dbReference>
<evidence type="ECO:0000256" key="2">
    <source>
        <dbReference type="ARBA" id="ARBA00022723"/>
    </source>
</evidence>
<dbReference type="GO" id="GO:0016020">
    <property type="term" value="C:membrane"/>
    <property type="evidence" value="ECO:0007669"/>
    <property type="project" value="InterPro"/>
</dbReference>
<accession>A0A930YL93</accession>
<dbReference type="InterPro" id="IPR013783">
    <property type="entry name" value="Ig-like_fold"/>
</dbReference>
<keyword evidence="3" id="KW-0378">Hydrolase</keyword>
<feature type="region of interest" description="Disordered" evidence="6">
    <location>
        <begin position="634"/>
        <end position="658"/>
    </location>
</feature>
<feature type="chain" id="PRO_5038701468" evidence="7">
    <location>
        <begin position="36"/>
        <end position="772"/>
    </location>
</feature>
<dbReference type="Pfam" id="PF05345">
    <property type="entry name" value="He_PIG"/>
    <property type="match status" value="1"/>
</dbReference>
<dbReference type="InterPro" id="IPR027268">
    <property type="entry name" value="Peptidase_M4/M1_CTD_sf"/>
</dbReference>
<evidence type="ECO:0000256" key="6">
    <source>
        <dbReference type="SAM" id="MobiDB-lite"/>
    </source>
</evidence>
<dbReference type="CDD" id="cd09597">
    <property type="entry name" value="M4_TLP"/>
    <property type="match status" value="1"/>
</dbReference>
<evidence type="ECO:0000256" key="1">
    <source>
        <dbReference type="ARBA" id="ARBA00022670"/>
    </source>
</evidence>
<dbReference type="AlphaFoldDB" id="A0A930YL93"/>
<evidence type="ECO:0000256" key="4">
    <source>
        <dbReference type="ARBA" id="ARBA00022833"/>
    </source>
</evidence>
<comment type="caution">
    <text evidence="10">The sequence shown here is derived from an EMBL/GenBank/DDBJ whole genome shotgun (WGS) entry which is preliminary data.</text>
</comment>
<name>A0A930YL93_9ACTN</name>
<dbReference type="Pfam" id="PF02868">
    <property type="entry name" value="Peptidase_M4_C"/>
    <property type="match status" value="1"/>
</dbReference>
<keyword evidence="5" id="KW-0482">Metalloprotease</keyword>
<proteinExistence type="predicted"/>
<evidence type="ECO:0000313" key="11">
    <source>
        <dbReference type="Proteomes" id="UP000660668"/>
    </source>
</evidence>
<dbReference type="InterPro" id="IPR001570">
    <property type="entry name" value="Peptidase_M4_C_domain"/>
</dbReference>
<feature type="domain" description="Peptidase M4 C-terminal" evidence="9">
    <location>
        <begin position="360"/>
        <end position="518"/>
    </location>
</feature>
<dbReference type="InterPro" id="IPR013856">
    <property type="entry name" value="Peptidase_M4_domain"/>
</dbReference>
<dbReference type="Proteomes" id="UP000660668">
    <property type="component" value="Unassembled WGS sequence"/>
</dbReference>
<dbReference type="SUPFAM" id="SSF49313">
    <property type="entry name" value="Cadherin-like"/>
    <property type="match status" value="1"/>
</dbReference>
<dbReference type="Gene3D" id="2.60.120.260">
    <property type="entry name" value="Galactose-binding domain-like"/>
    <property type="match status" value="1"/>
</dbReference>
<feature type="signal peptide" evidence="7">
    <location>
        <begin position="1"/>
        <end position="35"/>
    </location>
</feature>
<dbReference type="PANTHER" id="PTHR33794:SF1">
    <property type="entry name" value="BACILLOLYSIN"/>
    <property type="match status" value="1"/>
</dbReference>
<sequence length="772" mass="79104">MSRTRFGPTCRRRHLGGLTAAVLAGALLTITPLGAPAGAASGDKAAGTGGGRHDAKAMATKAASALIASRDPRLEISRYDGFVALPVVSSGEVSYAPYERTWKGLPVVGGDFVVVTDATGHLLATSVAQTSKIDLGTTKPRVLKSRASTLSQRQLNKVKDADAPRLVVFQAATSHLAWETKVSGRDAGRPSIQNVYVDAGSGKVLASEEQVAAGTGHTAYSGTVTFPTTLSSGTYSLRNPNATTLVCQNATGNVLYTGTDDIWGNGDATNRETGCADAYYAADQERLMLSSWLGRNGMNGSGGWVPIRVGLNDVNAYYDGTQVQVGHTQTGGKWIGSIDVVAHEFGHGIDDTTPGGISGGGTQEFVADTFGAATEAFANNPNDPADYTVGEEVNLVGSGPIRYMYNPSLAGDANCYSSSTPNDEVHSAAGPGNHWFYLLAEGTNPTNGQPTSPTCNSTTLTGVGIQNAQKIMYNAMLMKTSASSYLKYRTWTLTAAKNLDATCGLYNKVKAAWNAVSVPAQTADPTCGSTGGVTVTNPGSRSGTVGTAITSFTLSASGGTAPYTWSATGLPPGVTIGSSTGTVSGTPTTAGTYNVTATATGSGGSGSGSTAFTFTISGGGGGCSGQKLGNPGFETGSAAPWSSSAGVVDSSTSQPARTGSWKAWLDGYGTTHTDTLSQSVSIPAGCAATLSFYLHIDSAETTSITQYDKLTVKVGSTTLATYSNLNKAAGYTLRSFNVSSFAGQTVTISFTGTEDSSLQTSFVIDDTALNLG</sequence>
<dbReference type="PROSITE" id="PS51318">
    <property type="entry name" value="TAT"/>
    <property type="match status" value="1"/>
</dbReference>
<dbReference type="GO" id="GO:0004222">
    <property type="term" value="F:metalloendopeptidase activity"/>
    <property type="evidence" value="ECO:0007669"/>
    <property type="project" value="InterPro"/>
</dbReference>
<evidence type="ECO:0000313" key="10">
    <source>
        <dbReference type="EMBL" id="MBF4766844.1"/>
    </source>
</evidence>
<evidence type="ECO:0000256" key="5">
    <source>
        <dbReference type="ARBA" id="ARBA00023049"/>
    </source>
</evidence>
<dbReference type="GO" id="GO:0005509">
    <property type="term" value="F:calcium ion binding"/>
    <property type="evidence" value="ECO:0007669"/>
    <property type="project" value="InterPro"/>
</dbReference>
<dbReference type="SUPFAM" id="SSF55486">
    <property type="entry name" value="Metalloproteases ('zincins'), catalytic domain"/>
    <property type="match status" value="1"/>
</dbReference>
<gene>
    <name evidence="10" type="ORF">ISU10_03560</name>
</gene>
<keyword evidence="1" id="KW-0645">Protease</keyword>
<keyword evidence="2" id="KW-0479">Metal-binding</keyword>
<evidence type="ECO:0000256" key="7">
    <source>
        <dbReference type="SAM" id="SignalP"/>
    </source>
</evidence>
<dbReference type="InterPro" id="IPR015919">
    <property type="entry name" value="Cadherin-like_sf"/>
</dbReference>
<dbReference type="PANTHER" id="PTHR33794">
    <property type="entry name" value="BACILLOLYSIN"/>
    <property type="match status" value="1"/>
</dbReference>
<dbReference type="Pfam" id="PF01447">
    <property type="entry name" value="Peptidase_M4"/>
    <property type="match status" value="1"/>
</dbReference>
<evidence type="ECO:0000256" key="3">
    <source>
        <dbReference type="ARBA" id="ARBA00022801"/>
    </source>
</evidence>
<keyword evidence="4" id="KW-0862">Zinc</keyword>
<dbReference type="Gene3D" id="2.60.40.10">
    <property type="entry name" value="Immunoglobulins"/>
    <property type="match status" value="1"/>
</dbReference>
<reference evidence="10" key="1">
    <citation type="submission" date="2020-11" db="EMBL/GenBank/DDBJ databases">
        <title>Nocardioides cynanchi sp. nov., isolated from soil of rhizosphere of Cynanchum wilfordii.</title>
        <authorList>
            <person name="Lee J.-S."/>
            <person name="Suh M.K."/>
            <person name="Kim J.-S."/>
        </authorList>
    </citation>
    <scope>NUCLEOTIDE SEQUENCE</scope>
    <source>
        <strain evidence="10">KCTC 19276</strain>
    </source>
</reference>
<dbReference type="InterPro" id="IPR050728">
    <property type="entry name" value="Zinc_Metalloprotease_M4"/>
</dbReference>
<keyword evidence="11" id="KW-1185">Reference proteome</keyword>
<dbReference type="InterPro" id="IPR006311">
    <property type="entry name" value="TAT_signal"/>
</dbReference>
<dbReference type="GO" id="GO:0006508">
    <property type="term" value="P:proteolysis"/>
    <property type="evidence" value="ECO:0007669"/>
    <property type="project" value="UniProtKB-KW"/>
</dbReference>
<feature type="domain" description="Peptidase M4" evidence="8">
    <location>
        <begin position="214"/>
        <end position="349"/>
    </location>
</feature>
<dbReference type="EMBL" id="JADKPO010000003">
    <property type="protein sequence ID" value="MBF4766844.1"/>
    <property type="molecule type" value="Genomic_DNA"/>
</dbReference>
<evidence type="ECO:0000259" key="9">
    <source>
        <dbReference type="Pfam" id="PF02868"/>
    </source>
</evidence>
<organism evidence="10 11">
    <name type="scientific">Nocardioides agariphilus</name>
    <dbReference type="NCBI Taxonomy" id="433664"/>
    <lineage>
        <taxon>Bacteria</taxon>
        <taxon>Bacillati</taxon>
        <taxon>Actinomycetota</taxon>
        <taxon>Actinomycetes</taxon>
        <taxon>Propionibacteriales</taxon>
        <taxon>Nocardioidaceae</taxon>
        <taxon>Nocardioides</taxon>
    </lineage>
</organism>
<keyword evidence="7" id="KW-0732">Signal</keyword>
<feature type="compositionally biased region" description="Low complexity" evidence="6">
    <location>
        <begin position="642"/>
        <end position="653"/>
    </location>
</feature>